<evidence type="ECO:0000313" key="3">
    <source>
        <dbReference type="Proteomes" id="UP000319257"/>
    </source>
</evidence>
<dbReference type="STRING" id="1093900.A0A507AST4"/>
<evidence type="ECO:0000256" key="1">
    <source>
        <dbReference type="SAM" id="MobiDB-lite"/>
    </source>
</evidence>
<feature type="compositionally biased region" description="Gly residues" evidence="1">
    <location>
        <begin position="65"/>
        <end position="74"/>
    </location>
</feature>
<dbReference type="InParanoid" id="A0A507AST4"/>
<comment type="caution">
    <text evidence="2">The sequence shown here is derived from an EMBL/GenBank/DDBJ whole genome shotgun (WGS) entry which is preliminary data.</text>
</comment>
<dbReference type="OrthoDB" id="3001700at2759"/>
<keyword evidence="3" id="KW-1185">Reference proteome</keyword>
<reference evidence="2 3" key="1">
    <citation type="submission" date="2019-06" db="EMBL/GenBank/DDBJ databases">
        <title>Draft genome sequence of the filamentous fungus Phialemoniopsis curvata isolated from diesel fuel.</title>
        <authorList>
            <person name="Varaljay V.A."/>
            <person name="Lyon W.J."/>
            <person name="Crouch A.L."/>
            <person name="Drake C.E."/>
            <person name="Hollomon J.M."/>
            <person name="Nadeau L.J."/>
            <person name="Nunn H.S."/>
            <person name="Stevenson B.S."/>
            <person name="Bojanowski C.L."/>
            <person name="Crookes-Goodson W.J."/>
        </authorList>
    </citation>
    <scope>NUCLEOTIDE SEQUENCE [LARGE SCALE GENOMIC DNA]</scope>
    <source>
        <strain evidence="2 3">D216</strain>
    </source>
</reference>
<dbReference type="GeneID" id="41977749"/>
<gene>
    <name evidence="2" type="ORF">E0L32_010302</name>
</gene>
<dbReference type="AlphaFoldDB" id="A0A507AST4"/>
<feature type="compositionally biased region" description="Basic and acidic residues" evidence="1">
    <location>
        <begin position="80"/>
        <end position="97"/>
    </location>
</feature>
<evidence type="ECO:0000313" key="2">
    <source>
        <dbReference type="EMBL" id="TPX07971.1"/>
    </source>
</evidence>
<dbReference type="Proteomes" id="UP000319257">
    <property type="component" value="Unassembled WGS sequence"/>
</dbReference>
<dbReference type="RefSeq" id="XP_030989682.1">
    <property type="nucleotide sequence ID" value="XM_031132905.1"/>
</dbReference>
<proteinExistence type="predicted"/>
<organism evidence="2 3">
    <name type="scientific">Thyridium curvatum</name>
    <dbReference type="NCBI Taxonomy" id="1093900"/>
    <lineage>
        <taxon>Eukaryota</taxon>
        <taxon>Fungi</taxon>
        <taxon>Dikarya</taxon>
        <taxon>Ascomycota</taxon>
        <taxon>Pezizomycotina</taxon>
        <taxon>Sordariomycetes</taxon>
        <taxon>Sordariomycetidae</taxon>
        <taxon>Thyridiales</taxon>
        <taxon>Thyridiaceae</taxon>
        <taxon>Thyridium</taxon>
    </lineage>
</organism>
<sequence>MEWTKEQYNKQYEKWVPWLEDMYLKLFTKDNKASYATKDNLDKTKVTGVDQVDKLQDDVHHGVAGQLGQGGLGQPVGDLVSKEGVNRTERQGRDDKGGYVPTGESLTEGASAAAGKAQEGVSAVGSSVGGLFGGGGQDKARK</sequence>
<dbReference type="EMBL" id="SKBQ01000082">
    <property type="protein sequence ID" value="TPX07971.1"/>
    <property type="molecule type" value="Genomic_DNA"/>
</dbReference>
<name>A0A507AST4_9PEZI</name>
<feature type="region of interest" description="Disordered" evidence="1">
    <location>
        <begin position="63"/>
        <end position="142"/>
    </location>
</feature>
<feature type="compositionally biased region" description="Gly residues" evidence="1">
    <location>
        <begin position="127"/>
        <end position="142"/>
    </location>
</feature>
<accession>A0A507AST4</accession>
<protein>
    <submittedName>
        <fullName evidence="2">Uncharacterized protein</fullName>
    </submittedName>
</protein>